<dbReference type="InterPro" id="IPR050036">
    <property type="entry name" value="CntB"/>
</dbReference>
<evidence type="ECO:0000256" key="1">
    <source>
        <dbReference type="ARBA" id="ARBA00004651"/>
    </source>
</evidence>
<sequence length="314" mass="35630">MKNYIIKRLFLTIPMLFSITFIAFSLTTFIPSDPAEVALRVNEIIPTAEAIEEIRIELGMDKPFLIRYANWLNDLFHLDLGNSYINNNRTVIGEIARSLPATLTLAFFAFIIVIVVSIPIGVLSAVYKDSYFDKIIRLIVFIATAMPNYWMGLLLMWLFALEFKLLPTSGATSLLHFILPAITLSLNFIALYVRLIRNSMLDKMKEDFVFYLNVRGIKQISIILKHLVKNSLQTSINALGMSIVLLIAGTFVIENIFAIPGIGRLCISSIFNRDYPMIQGYILMMGFLFVFVNLIVDIIQVYLDPRLKKGVKGL</sequence>
<evidence type="ECO:0000256" key="5">
    <source>
        <dbReference type="ARBA" id="ARBA00022989"/>
    </source>
</evidence>
<reference evidence="9 10" key="1">
    <citation type="submission" date="2017-09" db="EMBL/GenBank/DDBJ databases">
        <title>Genomics of the genus Arcobacter.</title>
        <authorList>
            <person name="Perez-Cataluna A."/>
            <person name="Figueras M.J."/>
            <person name="Salas-Masso N."/>
        </authorList>
    </citation>
    <scope>NUCLEOTIDE SEQUENCE [LARGE SCALE GENOMIC DNA]</scope>
    <source>
        <strain evidence="9 10">CECT 7386</strain>
    </source>
</reference>
<dbReference type="InterPro" id="IPR045621">
    <property type="entry name" value="BPD_transp_1_N"/>
</dbReference>
<evidence type="ECO:0000256" key="7">
    <source>
        <dbReference type="RuleBase" id="RU363032"/>
    </source>
</evidence>
<feature type="domain" description="ABC transmembrane type-1" evidence="8">
    <location>
        <begin position="99"/>
        <end position="300"/>
    </location>
</feature>
<evidence type="ECO:0000256" key="3">
    <source>
        <dbReference type="ARBA" id="ARBA00022475"/>
    </source>
</evidence>
<keyword evidence="5 7" id="KW-1133">Transmembrane helix</keyword>
<feature type="transmembrane region" description="Helical" evidence="7">
    <location>
        <begin position="105"/>
        <end position="126"/>
    </location>
</feature>
<comment type="caution">
    <text evidence="9">The sequence shown here is derived from an EMBL/GenBank/DDBJ whole genome shotgun (WGS) entry which is preliminary data.</text>
</comment>
<name>A0AAX2AIG0_9BACT</name>
<evidence type="ECO:0000256" key="2">
    <source>
        <dbReference type="ARBA" id="ARBA00022448"/>
    </source>
</evidence>
<comment type="similarity">
    <text evidence="7">Belongs to the binding-protein-dependent transport system permease family.</text>
</comment>
<dbReference type="InterPro" id="IPR035906">
    <property type="entry name" value="MetI-like_sf"/>
</dbReference>
<evidence type="ECO:0000313" key="9">
    <source>
        <dbReference type="EMBL" id="RXK16809.1"/>
    </source>
</evidence>
<feature type="transmembrane region" description="Helical" evidence="7">
    <location>
        <begin position="173"/>
        <end position="195"/>
    </location>
</feature>
<gene>
    <name evidence="9" type="ORF">CP985_01235</name>
</gene>
<keyword evidence="4 7" id="KW-0812">Transmembrane</keyword>
<accession>A0AAX2AIG0</accession>
<dbReference type="AlphaFoldDB" id="A0AAX2AIG0"/>
<dbReference type="EMBL" id="NXID01000003">
    <property type="protein sequence ID" value="RXK16809.1"/>
    <property type="molecule type" value="Genomic_DNA"/>
</dbReference>
<keyword evidence="6 7" id="KW-0472">Membrane</keyword>
<evidence type="ECO:0000259" key="8">
    <source>
        <dbReference type="PROSITE" id="PS50928"/>
    </source>
</evidence>
<dbReference type="Proteomes" id="UP000290092">
    <property type="component" value="Unassembled WGS sequence"/>
</dbReference>
<feature type="transmembrane region" description="Helical" evidence="7">
    <location>
        <begin position="138"/>
        <end position="161"/>
    </location>
</feature>
<keyword evidence="3" id="KW-1003">Cell membrane</keyword>
<dbReference type="PROSITE" id="PS50928">
    <property type="entry name" value="ABC_TM1"/>
    <property type="match status" value="1"/>
</dbReference>
<protein>
    <submittedName>
        <fullName evidence="9">Nickel ABC transporter permease subunit NikB</fullName>
    </submittedName>
</protein>
<evidence type="ECO:0000256" key="6">
    <source>
        <dbReference type="ARBA" id="ARBA00023136"/>
    </source>
</evidence>
<proteinExistence type="inferred from homology"/>
<dbReference type="SUPFAM" id="SSF161098">
    <property type="entry name" value="MetI-like"/>
    <property type="match status" value="1"/>
</dbReference>
<dbReference type="Gene3D" id="1.10.3720.10">
    <property type="entry name" value="MetI-like"/>
    <property type="match status" value="1"/>
</dbReference>
<dbReference type="Pfam" id="PF19300">
    <property type="entry name" value="BPD_transp_1_N"/>
    <property type="match status" value="1"/>
</dbReference>
<comment type="subcellular location">
    <subcellularLocation>
        <location evidence="1 7">Cell membrane</location>
        <topology evidence="1 7">Multi-pass membrane protein</topology>
    </subcellularLocation>
</comment>
<dbReference type="GO" id="GO:0005886">
    <property type="term" value="C:plasma membrane"/>
    <property type="evidence" value="ECO:0007669"/>
    <property type="project" value="UniProtKB-SubCell"/>
</dbReference>
<dbReference type="PANTHER" id="PTHR43163">
    <property type="entry name" value="DIPEPTIDE TRANSPORT SYSTEM PERMEASE PROTEIN DPPB-RELATED"/>
    <property type="match status" value="1"/>
</dbReference>
<feature type="transmembrane region" description="Helical" evidence="7">
    <location>
        <begin position="278"/>
        <end position="303"/>
    </location>
</feature>
<feature type="transmembrane region" description="Helical" evidence="7">
    <location>
        <begin position="9"/>
        <end position="30"/>
    </location>
</feature>
<dbReference type="PANTHER" id="PTHR43163:SF6">
    <property type="entry name" value="DIPEPTIDE TRANSPORT SYSTEM PERMEASE PROTEIN DPPB-RELATED"/>
    <property type="match status" value="1"/>
</dbReference>
<dbReference type="InterPro" id="IPR000515">
    <property type="entry name" value="MetI-like"/>
</dbReference>
<feature type="transmembrane region" description="Helical" evidence="7">
    <location>
        <begin position="236"/>
        <end position="258"/>
    </location>
</feature>
<organism evidence="9 10">
    <name type="scientific">Malaciobacter mytili LMG 24559</name>
    <dbReference type="NCBI Taxonomy" id="1032238"/>
    <lineage>
        <taxon>Bacteria</taxon>
        <taxon>Pseudomonadati</taxon>
        <taxon>Campylobacterota</taxon>
        <taxon>Epsilonproteobacteria</taxon>
        <taxon>Campylobacterales</taxon>
        <taxon>Arcobacteraceae</taxon>
        <taxon>Malaciobacter</taxon>
    </lineage>
</organism>
<keyword evidence="2 7" id="KW-0813">Transport</keyword>
<dbReference type="RefSeq" id="WP_114841681.1">
    <property type="nucleotide sequence ID" value="NZ_NXID01000003.1"/>
</dbReference>
<evidence type="ECO:0000256" key="4">
    <source>
        <dbReference type="ARBA" id="ARBA00022692"/>
    </source>
</evidence>
<keyword evidence="10" id="KW-1185">Reference proteome</keyword>
<evidence type="ECO:0000313" key="10">
    <source>
        <dbReference type="Proteomes" id="UP000290092"/>
    </source>
</evidence>
<dbReference type="Pfam" id="PF00528">
    <property type="entry name" value="BPD_transp_1"/>
    <property type="match status" value="1"/>
</dbReference>
<dbReference type="NCBIfam" id="NF045469">
    <property type="entry name" value="Opp1B"/>
    <property type="match status" value="1"/>
</dbReference>
<dbReference type="GO" id="GO:0055085">
    <property type="term" value="P:transmembrane transport"/>
    <property type="evidence" value="ECO:0007669"/>
    <property type="project" value="InterPro"/>
</dbReference>